<dbReference type="AlphaFoldDB" id="A0A9I9E6N8"/>
<name>A0A9I9E6N8_CUCME</name>
<sequence length="37" mass="4166">MLLFTKGLGLTFSKSTGTRTTINTFRKDDLFGEQLLN</sequence>
<evidence type="ECO:0000313" key="1">
    <source>
        <dbReference type="EnsemblPlants" id="MELO3C029458.2.1"/>
    </source>
</evidence>
<organism evidence="1">
    <name type="scientific">Cucumis melo</name>
    <name type="common">Muskmelon</name>
    <dbReference type="NCBI Taxonomy" id="3656"/>
    <lineage>
        <taxon>Eukaryota</taxon>
        <taxon>Viridiplantae</taxon>
        <taxon>Streptophyta</taxon>
        <taxon>Embryophyta</taxon>
        <taxon>Tracheophyta</taxon>
        <taxon>Spermatophyta</taxon>
        <taxon>Magnoliopsida</taxon>
        <taxon>eudicotyledons</taxon>
        <taxon>Gunneridae</taxon>
        <taxon>Pentapetalae</taxon>
        <taxon>rosids</taxon>
        <taxon>fabids</taxon>
        <taxon>Cucurbitales</taxon>
        <taxon>Cucurbitaceae</taxon>
        <taxon>Benincaseae</taxon>
        <taxon>Cucumis</taxon>
    </lineage>
</organism>
<proteinExistence type="predicted"/>
<dbReference type="EnsemblPlants" id="MELO3C029458.2.1">
    <property type="protein sequence ID" value="MELO3C029458.2.1"/>
    <property type="gene ID" value="MELO3C029458.2"/>
</dbReference>
<protein>
    <recommendedName>
        <fullName evidence="2">Cyclic nucleotide-binding domain-containing protein</fullName>
    </recommendedName>
</protein>
<accession>A0A9I9E6N8</accession>
<dbReference type="Gramene" id="MELO3C029458.2.1">
    <property type="protein sequence ID" value="MELO3C029458.2.1"/>
    <property type="gene ID" value="MELO3C029458.2"/>
</dbReference>
<reference evidence="1" key="1">
    <citation type="submission" date="2023-03" db="UniProtKB">
        <authorList>
            <consortium name="EnsemblPlants"/>
        </authorList>
    </citation>
    <scope>IDENTIFICATION</scope>
</reference>
<evidence type="ECO:0008006" key="2">
    <source>
        <dbReference type="Google" id="ProtNLM"/>
    </source>
</evidence>